<reference evidence="4 5" key="1">
    <citation type="submission" date="2019-09" db="EMBL/GenBank/DDBJ databases">
        <authorList>
            <person name="Depoorter E."/>
        </authorList>
    </citation>
    <scope>NUCLEOTIDE SEQUENCE [LARGE SCALE GENOMIC DNA]</scope>
    <source>
        <strain evidence="4">R-18112</strain>
    </source>
</reference>
<evidence type="ECO:0000256" key="1">
    <source>
        <dbReference type="ARBA" id="ARBA00001957"/>
    </source>
</evidence>
<dbReference type="InterPro" id="IPR010071">
    <property type="entry name" value="AA_adenyl_dom"/>
</dbReference>
<dbReference type="SUPFAM" id="SSF56801">
    <property type="entry name" value="Acetyl-CoA synthetase-like"/>
    <property type="match status" value="1"/>
</dbReference>
<dbReference type="Proteomes" id="UP000494274">
    <property type="component" value="Unassembled WGS sequence"/>
</dbReference>
<organism evidence="4 5">
    <name type="scientific">Burkholderia lata (strain ATCC 17760 / DSM 23089 / LMG 22485 / NCIMB 9086 / R18194 / 383)</name>
    <dbReference type="NCBI Taxonomy" id="482957"/>
    <lineage>
        <taxon>Bacteria</taxon>
        <taxon>Pseudomonadati</taxon>
        <taxon>Pseudomonadota</taxon>
        <taxon>Betaproteobacteria</taxon>
        <taxon>Burkholderiales</taxon>
        <taxon>Burkholderiaceae</taxon>
        <taxon>Burkholderia</taxon>
        <taxon>Burkholderia cepacia complex</taxon>
    </lineage>
</organism>
<gene>
    <name evidence="4" type="ORF">BLA18112_02042</name>
</gene>
<dbReference type="InterPro" id="IPR009081">
    <property type="entry name" value="PP-bd_ACP"/>
</dbReference>
<dbReference type="InterPro" id="IPR000873">
    <property type="entry name" value="AMP-dep_synth/lig_dom"/>
</dbReference>
<sequence length="609" mass="65135">MDVLKSSFSEAAGLHTLFERQAAATPERIALEFGDVRLTYRELDACASAVARGLAGVVSEPGALIGLYVERSCELIAGMLGILKAGATYVPLDPRYPDERLRYLVDDARLAGVVVKAGDTRPVPGGAPRVAADLAASSGPARPGVAVTPGDSAYVIYTSGSTGQPKGVVVEHGNVTRLFRASGRHFSFGADDVWTLFHSVSFDFSVWEIWGALLHGGTLVIVPSAVAEAPGRFAALVESAGVTMLSLTPTAFSHFTRAAIAAGRRFPALRHIVMGGERLEASHLRRWFEHYGDDAPRLVNMYGITETTVHVTYRALSGADLVHEQATPIGAPLDDLDVHLLDAAGRATPPGETGEIVVTGAGVARGYLRRPALDAERFGMLPLGPRGALVRAYRSGDLGCRIDGELRYVGRADDQVKLRGFRIELREVEYQLGLIDGIESCIAVVQDLGDDDRRLLVFYVADSQPHSAAALMAAAARRLPPQMVPARLIEVPAIPLTSNGKRNGQALMKTLETLSQAESARQVRPTGSIAEVVAGICGETLDEPALSWDVDLFEQGATSLSISRIILQLNARFGLPLTGVEFDGDCSITNIAAVVNRESKRHPQQLENI</sequence>
<dbReference type="PANTHER" id="PTHR45527">
    <property type="entry name" value="NONRIBOSOMAL PEPTIDE SYNTHETASE"/>
    <property type="match status" value="1"/>
</dbReference>
<dbReference type="PROSITE" id="PS50075">
    <property type="entry name" value="CARRIER"/>
    <property type="match status" value="1"/>
</dbReference>
<dbReference type="Gene3D" id="1.10.1200.10">
    <property type="entry name" value="ACP-like"/>
    <property type="match status" value="1"/>
</dbReference>
<accession>A0A6P2U7C2</accession>
<dbReference type="EMBL" id="CABVQI010000005">
    <property type="protein sequence ID" value="VWC72445.1"/>
    <property type="molecule type" value="Genomic_DNA"/>
</dbReference>
<comment type="cofactor">
    <cofactor evidence="1">
        <name>pantetheine 4'-phosphate</name>
        <dbReference type="ChEBI" id="CHEBI:47942"/>
    </cofactor>
</comment>
<dbReference type="AlphaFoldDB" id="A0A6P2U7C2"/>
<name>A0A6P2U7C2_BURL3</name>
<dbReference type="PROSITE" id="PS00455">
    <property type="entry name" value="AMP_BINDING"/>
    <property type="match status" value="1"/>
</dbReference>
<dbReference type="GO" id="GO:0043041">
    <property type="term" value="P:amino acid activation for nonribosomal peptide biosynthetic process"/>
    <property type="evidence" value="ECO:0007669"/>
    <property type="project" value="TreeGrafter"/>
</dbReference>
<dbReference type="FunFam" id="3.40.50.980:FF:000002">
    <property type="entry name" value="Enterobactin synthetase component F"/>
    <property type="match status" value="1"/>
</dbReference>
<dbReference type="GO" id="GO:0044550">
    <property type="term" value="P:secondary metabolite biosynthetic process"/>
    <property type="evidence" value="ECO:0007669"/>
    <property type="project" value="TreeGrafter"/>
</dbReference>
<dbReference type="Pfam" id="PF00501">
    <property type="entry name" value="AMP-binding"/>
    <property type="match status" value="1"/>
</dbReference>
<dbReference type="Gene3D" id="3.40.50.12780">
    <property type="entry name" value="N-terminal domain of ligase-like"/>
    <property type="match status" value="1"/>
</dbReference>
<dbReference type="RefSeq" id="WP_175043533.1">
    <property type="nucleotide sequence ID" value="NZ_CABVQI010000005.1"/>
</dbReference>
<dbReference type="GO" id="GO:0005829">
    <property type="term" value="C:cytosol"/>
    <property type="evidence" value="ECO:0007669"/>
    <property type="project" value="TreeGrafter"/>
</dbReference>
<dbReference type="FunFam" id="3.40.50.12780:FF:000012">
    <property type="entry name" value="Non-ribosomal peptide synthetase"/>
    <property type="match status" value="1"/>
</dbReference>
<dbReference type="GO" id="GO:0031177">
    <property type="term" value="F:phosphopantetheine binding"/>
    <property type="evidence" value="ECO:0007669"/>
    <property type="project" value="TreeGrafter"/>
</dbReference>
<evidence type="ECO:0000313" key="4">
    <source>
        <dbReference type="EMBL" id="VWC72445.1"/>
    </source>
</evidence>
<proteinExistence type="predicted"/>
<evidence type="ECO:0000259" key="3">
    <source>
        <dbReference type="PROSITE" id="PS50075"/>
    </source>
</evidence>
<dbReference type="Pfam" id="PF00550">
    <property type="entry name" value="PP-binding"/>
    <property type="match status" value="1"/>
</dbReference>
<dbReference type="InterPro" id="IPR045851">
    <property type="entry name" value="AMP-bd_C_sf"/>
</dbReference>
<dbReference type="Gene3D" id="3.30.300.30">
    <property type="match status" value="1"/>
</dbReference>
<feature type="domain" description="Carrier" evidence="3">
    <location>
        <begin position="523"/>
        <end position="599"/>
    </location>
</feature>
<dbReference type="PANTHER" id="PTHR45527:SF1">
    <property type="entry name" value="FATTY ACID SYNTHASE"/>
    <property type="match status" value="1"/>
</dbReference>
<keyword evidence="2" id="KW-0596">Phosphopantetheine</keyword>
<evidence type="ECO:0000256" key="2">
    <source>
        <dbReference type="ARBA" id="ARBA00022450"/>
    </source>
</evidence>
<dbReference type="InterPro" id="IPR042099">
    <property type="entry name" value="ANL_N_sf"/>
</dbReference>
<dbReference type="NCBIfam" id="TIGR01733">
    <property type="entry name" value="AA-adenyl-dom"/>
    <property type="match status" value="1"/>
</dbReference>
<dbReference type="FunFam" id="3.40.50.980:FF:000001">
    <property type="entry name" value="Non-ribosomal peptide synthetase"/>
    <property type="match status" value="1"/>
</dbReference>
<dbReference type="InterPro" id="IPR020845">
    <property type="entry name" value="AMP-binding_CS"/>
</dbReference>
<protein>
    <submittedName>
        <fullName evidence="4">Peptide/siderophore synthetase</fullName>
    </submittedName>
</protein>
<dbReference type="SUPFAM" id="SSF47336">
    <property type="entry name" value="ACP-like"/>
    <property type="match status" value="1"/>
</dbReference>
<dbReference type="InterPro" id="IPR036736">
    <property type="entry name" value="ACP-like_sf"/>
</dbReference>
<evidence type="ECO:0000313" key="5">
    <source>
        <dbReference type="Proteomes" id="UP000494274"/>
    </source>
</evidence>